<dbReference type="Proteomes" id="UP001213000">
    <property type="component" value="Unassembled WGS sequence"/>
</dbReference>
<name>A0AAD5YU46_9AGAR</name>
<protein>
    <submittedName>
        <fullName evidence="2">Uncharacterized protein</fullName>
    </submittedName>
</protein>
<organism evidence="2 3">
    <name type="scientific">Leucocoprinus birnbaumii</name>
    <dbReference type="NCBI Taxonomy" id="56174"/>
    <lineage>
        <taxon>Eukaryota</taxon>
        <taxon>Fungi</taxon>
        <taxon>Dikarya</taxon>
        <taxon>Basidiomycota</taxon>
        <taxon>Agaricomycotina</taxon>
        <taxon>Agaricomycetes</taxon>
        <taxon>Agaricomycetidae</taxon>
        <taxon>Agaricales</taxon>
        <taxon>Agaricineae</taxon>
        <taxon>Agaricaceae</taxon>
        <taxon>Leucocoprinus</taxon>
    </lineage>
</organism>
<dbReference type="AlphaFoldDB" id="A0AAD5YU46"/>
<feature type="transmembrane region" description="Helical" evidence="1">
    <location>
        <begin position="57"/>
        <end position="77"/>
    </location>
</feature>
<keyword evidence="3" id="KW-1185">Reference proteome</keyword>
<dbReference type="EMBL" id="JANIEX010000637">
    <property type="protein sequence ID" value="KAJ3564700.1"/>
    <property type="molecule type" value="Genomic_DNA"/>
</dbReference>
<feature type="transmembrane region" description="Helical" evidence="1">
    <location>
        <begin position="219"/>
        <end position="246"/>
    </location>
</feature>
<accession>A0AAD5YU46</accession>
<keyword evidence="1" id="KW-1133">Transmembrane helix</keyword>
<comment type="caution">
    <text evidence="2">The sequence shown here is derived from an EMBL/GenBank/DDBJ whole genome shotgun (WGS) entry which is preliminary data.</text>
</comment>
<feature type="transmembrane region" description="Helical" evidence="1">
    <location>
        <begin position="22"/>
        <end position="45"/>
    </location>
</feature>
<evidence type="ECO:0000313" key="3">
    <source>
        <dbReference type="Proteomes" id="UP001213000"/>
    </source>
</evidence>
<proteinExistence type="predicted"/>
<feature type="transmembrane region" description="Helical" evidence="1">
    <location>
        <begin position="252"/>
        <end position="275"/>
    </location>
</feature>
<gene>
    <name evidence="2" type="ORF">NP233_g8121</name>
</gene>
<keyword evidence="1" id="KW-0472">Membrane</keyword>
<evidence type="ECO:0000256" key="1">
    <source>
        <dbReference type="SAM" id="Phobius"/>
    </source>
</evidence>
<evidence type="ECO:0000313" key="2">
    <source>
        <dbReference type="EMBL" id="KAJ3564700.1"/>
    </source>
</evidence>
<sequence length="351" mass="39094">MSNPYAPSEPASVLWFEQVYNAGLYVGSIAYGIHISAYFMCVYHLLKSRMRHYKRWLVIVSLLFALGTVNLCFNLRYGQLAWIDNRNYPGGPPMFLQEMSGSRLLAAGDAESILVPILTDGILSLDFEIYRCYILYRRLWLVVIPVLALLASFVCGVLLTIQAAHPGSSLWAQRTFNFALPYFAISMGLNMLLSIMLVGRLLYMRARIQKVLGREYTQLYATLAVMITESALPYGLVSLIFLTLYATKNAAAQLFLALYVQVECMSPIVIMLRVARGKAWSLQTMASEPLTSIKFKDQHQKHHVASASFVDGRNIHQVSMALISGTSEYSEAGTGRTTVAGSLSADVQTQV</sequence>
<keyword evidence="1" id="KW-0812">Transmembrane</keyword>
<feature type="transmembrane region" description="Helical" evidence="1">
    <location>
        <begin position="179"/>
        <end position="198"/>
    </location>
</feature>
<reference evidence="2" key="1">
    <citation type="submission" date="2022-07" db="EMBL/GenBank/DDBJ databases">
        <title>Genome Sequence of Leucocoprinus birnbaumii.</title>
        <authorList>
            <person name="Buettner E."/>
        </authorList>
    </citation>
    <scope>NUCLEOTIDE SEQUENCE</scope>
    <source>
        <strain evidence="2">VT141</strain>
    </source>
</reference>
<feature type="transmembrane region" description="Helical" evidence="1">
    <location>
        <begin position="139"/>
        <end position="159"/>
    </location>
</feature>